<dbReference type="Proteomes" id="UP000308549">
    <property type="component" value="Unassembled WGS sequence"/>
</dbReference>
<feature type="compositionally biased region" description="Polar residues" evidence="2">
    <location>
        <begin position="127"/>
        <end position="138"/>
    </location>
</feature>
<accession>A0A4U0TTE8</accession>
<feature type="region of interest" description="Disordered" evidence="2">
    <location>
        <begin position="845"/>
        <end position="864"/>
    </location>
</feature>
<gene>
    <name evidence="3" type="ORF">B0A50_06311</name>
</gene>
<keyword evidence="4" id="KW-1185">Reference proteome</keyword>
<dbReference type="AlphaFoldDB" id="A0A4U0TTE8"/>
<feature type="region of interest" description="Disordered" evidence="2">
    <location>
        <begin position="409"/>
        <end position="434"/>
    </location>
</feature>
<evidence type="ECO:0000256" key="2">
    <source>
        <dbReference type="SAM" id="MobiDB-lite"/>
    </source>
</evidence>
<dbReference type="EMBL" id="NAJL01000035">
    <property type="protein sequence ID" value="TKA25444.1"/>
    <property type="molecule type" value="Genomic_DNA"/>
</dbReference>
<protein>
    <submittedName>
        <fullName evidence="3">Uncharacterized protein</fullName>
    </submittedName>
</protein>
<feature type="compositionally biased region" description="Basic and acidic residues" evidence="2">
    <location>
        <begin position="853"/>
        <end position="864"/>
    </location>
</feature>
<evidence type="ECO:0000313" key="4">
    <source>
        <dbReference type="Proteomes" id="UP000308549"/>
    </source>
</evidence>
<evidence type="ECO:0000256" key="1">
    <source>
        <dbReference type="SAM" id="Coils"/>
    </source>
</evidence>
<feature type="region of interest" description="Disordered" evidence="2">
    <location>
        <begin position="586"/>
        <end position="625"/>
    </location>
</feature>
<comment type="caution">
    <text evidence="3">The sequence shown here is derived from an EMBL/GenBank/DDBJ whole genome shotgun (WGS) entry which is preliminary data.</text>
</comment>
<sequence>MSMKAAMKQRRRNGSEAGSDIHVAPPNQKPVVEVTNGRLLIVRLGEERLSSVLLHEPMGNNTNRNDGSESDGAGVDGPNARGTYSKDYVLRHPGTTWIHRGQGRYLPARPVSPSWAGRKHSRPTRATEPSPTVLQGSTDPRMAKLSSYPKFSANKNGDTNLDGPHLFAQQSKDPDDSANRRPRKRRAIEQEALADSLSTPPTFGLRQRPSETMTPSTSETRATRLARRAKPTPGIEKLRRFPSNAIADSSDEQSDAESEPHSEDLRETPDKGLTFTKEYVTAHPQESFYHAGNGWYKRGERARKSSKRYSDVLAPSFTKERTKSASQNLDYTRSYYKDDLDQFPGMEFHHCGNGYYRAGPDPAGRRISRTIPVEDETIVGAGTVDKAYKDAHPEEEWVHRGAGRYVRRDNGEKTQLEPDDSVTPAPSIKKEVDQRTYEKHYAVSHGMENFRHVGGGRYRRTQPMAESEDEQPGALYDKAHVDAHPHLEFHHRGQGRYARGPRSSMTTTAVTARAKQEEREREIESEEAEAAPEPDANVLFDSAHVSKHPLETFWHKGQGRWARGLPPPGTHNKIAVRGPGAEEWLANRKSQSDNPPPKEDPALKGLPKPTEFVTREEGPDKFPTVKWNYRGGGKWARLSKQEADAKGLLTYRGKLAMQSKAKRQAKMRRGPGPQATEEGSDAGGAEDGSLINNDGFLSTHLNPETNPSGATATVQPKKRGRKKGQLGADRNGGGERTGPGKKATPPEPVKMMTEEEDVLTAKDLVNVYNTSSMKDDQSLEPLEQLYRKTFYPINAGAMHNALTKHPVAARPLSVLEKLAEHYTRQLANLQDEYLAIERQIAPHSKVPRKPAKGGREPIDPVIFEDKKEADLYDYQYDPRKLGEQDPLAQKIVRDAEGRELRKRRQRGGIEAAETAPGWHFGEGPTVAGTKRQSRQPSRFESVVEPPRKRARPAPVEAKAASLTPDRAATPGGAPAGGFQGSFVGDKYVPASTGRWRGHVPKRVRELRDDSVPLPAAPAANTTPTATAAPTATATATATATTTATASATAAASATPEGKPRKGRPPGSKNLHKRSDAGIKKGPRKKKATDGDFTMAEEAGAGASMGLDGTRDDSAAPADTPGPREEQQREAPAPTMRPGKEVFGDPLRYYLSS</sequence>
<evidence type="ECO:0000313" key="3">
    <source>
        <dbReference type="EMBL" id="TKA25444.1"/>
    </source>
</evidence>
<feature type="compositionally biased region" description="Basic and acidic residues" evidence="2">
    <location>
        <begin position="258"/>
        <end position="270"/>
    </location>
</feature>
<feature type="region of interest" description="Disordered" evidence="2">
    <location>
        <begin position="650"/>
        <end position="748"/>
    </location>
</feature>
<feature type="compositionally biased region" description="Low complexity" evidence="2">
    <location>
        <begin position="1016"/>
        <end position="1055"/>
    </location>
</feature>
<organism evidence="3 4">
    <name type="scientific">Salinomyces thailandicus</name>
    <dbReference type="NCBI Taxonomy" id="706561"/>
    <lineage>
        <taxon>Eukaryota</taxon>
        <taxon>Fungi</taxon>
        <taxon>Dikarya</taxon>
        <taxon>Ascomycota</taxon>
        <taxon>Pezizomycotina</taxon>
        <taxon>Dothideomycetes</taxon>
        <taxon>Dothideomycetidae</taxon>
        <taxon>Mycosphaerellales</taxon>
        <taxon>Teratosphaeriaceae</taxon>
        <taxon>Salinomyces</taxon>
    </lineage>
</organism>
<feature type="compositionally biased region" description="Basic residues" evidence="2">
    <location>
        <begin position="660"/>
        <end position="669"/>
    </location>
</feature>
<reference evidence="3 4" key="1">
    <citation type="submission" date="2017-03" db="EMBL/GenBank/DDBJ databases">
        <title>Genomes of endolithic fungi from Antarctica.</title>
        <authorList>
            <person name="Coleine C."/>
            <person name="Masonjones S."/>
            <person name="Stajich J.E."/>
        </authorList>
    </citation>
    <scope>NUCLEOTIDE SEQUENCE [LARGE SCALE GENOMIC DNA]</scope>
    <source>
        <strain evidence="3 4">CCFEE 6315</strain>
    </source>
</reference>
<feature type="compositionally biased region" description="Acidic residues" evidence="2">
    <location>
        <begin position="523"/>
        <end position="532"/>
    </location>
</feature>
<proteinExistence type="predicted"/>
<keyword evidence="1" id="KW-0175">Coiled coil</keyword>
<feature type="compositionally biased region" description="Low complexity" evidence="2">
    <location>
        <begin position="210"/>
        <end position="220"/>
    </location>
</feature>
<feature type="region of interest" description="Disordered" evidence="2">
    <location>
        <begin position="1"/>
        <end position="29"/>
    </location>
</feature>
<dbReference type="OrthoDB" id="4115400at2759"/>
<feature type="coiled-coil region" evidence="1">
    <location>
        <begin position="812"/>
        <end position="839"/>
    </location>
</feature>
<feature type="region of interest" description="Disordered" evidence="2">
    <location>
        <begin position="875"/>
        <end position="1152"/>
    </location>
</feature>
<feature type="region of interest" description="Disordered" evidence="2">
    <location>
        <begin position="55"/>
        <end position="86"/>
    </location>
</feature>
<feature type="compositionally biased region" description="Polar residues" evidence="2">
    <location>
        <begin position="690"/>
        <end position="714"/>
    </location>
</feature>
<feature type="region of interest" description="Disordered" evidence="2">
    <location>
        <begin position="99"/>
        <end position="283"/>
    </location>
</feature>
<feature type="region of interest" description="Disordered" evidence="2">
    <location>
        <begin position="490"/>
        <end position="533"/>
    </location>
</feature>
<name>A0A4U0TTE8_9PEZI</name>